<feature type="transmembrane region" description="Helical" evidence="1">
    <location>
        <begin position="50"/>
        <end position="69"/>
    </location>
</feature>
<accession>A0A917W194</accession>
<keyword evidence="1" id="KW-1133">Transmembrane helix</keyword>
<dbReference type="AlphaFoldDB" id="A0A917W194"/>
<protein>
    <submittedName>
        <fullName evidence="2">Uncharacterized protein</fullName>
    </submittedName>
</protein>
<keyword evidence="1" id="KW-0472">Membrane</keyword>
<sequence length="78" mass="9168">MPIVIVSLTDPLFEDDDEPQAVSKPIDNAKKEVSKYFKMRFPFETDPVCFILSLHILYFMCCFILLAVIRLHREVRHP</sequence>
<organism evidence="2 3">
    <name type="scientific">Sporolactobacillus putidus</name>
    <dbReference type="NCBI Taxonomy" id="492735"/>
    <lineage>
        <taxon>Bacteria</taxon>
        <taxon>Bacillati</taxon>
        <taxon>Bacillota</taxon>
        <taxon>Bacilli</taxon>
        <taxon>Bacillales</taxon>
        <taxon>Sporolactobacillaceae</taxon>
        <taxon>Sporolactobacillus</taxon>
    </lineage>
</organism>
<dbReference type="Proteomes" id="UP000654670">
    <property type="component" value="Unassembled WGS sequence"/>
</dbReference>
<evidence type="ECO:0000256" key="1">
    <source>
        <dbReference type="SAM" id="Phobius"/>
    </source>
</evidence>
<evidence type="ECO:0000313" key="2">
    <source>
        <dbReference type="EMBL" id="GGL56778.1"/>
    </source>
</evidence>
<name>A0A917W194_9BACL</name>
<reference evidence="2" key="1">
    <citation type="journal article" date="2014" name="Int. J. Syst. Evol. Microbiol.">
        <title>Complete genome sequence of Corynebacterium casei LMG S-19264T (=DSM 44701T), isolated from a smear-ripened cheese.</title>
        <authorList>
            <consortium name="US DOE Joint Genome Institute (JGI-PGF)"/>
            <person name="Walter F."/>
            <person name="Albersmeier A."/>
            <person name="Kalinowski J."/>
            <person name="Ruckert C."/>
        </authorList>
    </citation>
    <scope>NUCLEOTIDE SEQUENCE</scope>
    <source>
        <strain evidence="2">JCM 15325</strain>
    </source>
</reference>
<keyword evidence="3" id="KW-1185">Reference proteome</keyword>
<keyword evidence="1" id="KW-0812">Transmembrane</keyword>
<gene>
    <name evidence="2" type="ORF">GCM10007968_20920</name>
</gene>
<reference evidence="2" key="2">
    <citation type="submission" date="2020-09" db="EMBL/GenBank/DDBJ databases">
        <authorList>
            <person name="Sun Q."/>
            <person name="Ohkuma M."/>
        </authorList>
    </citation>
    <scope>NUCLEOTIDE SEQUENCE</scope>
    <source>
        <strain evidence="2">JCM 15325</strain>
    </source>
</reference>
<dbReference type="EMBL" id="BMOK01000008">
    <property type="protein sequence ID" value="GGL56778.1"/>
    <property type="molecule type" value="Genomic_DNA"/>
</dbReference>
<evidence type="ECO:0000313" key="3">
    <source>
        <dbReference type="Proteomes" id="UP000654670"/>
    </source>
</evidence>
<proteinExistence type="predicted"/>
<comment type="caution">
    <text evidence="2">The sequence shown here is derived from an EMBL/GenBank/DDBJ whole genome shotgun (WGS) entry which is preliminary data.</text>
</comment>